<feature type="compositionally biased region" description="Pro residues" evidence="1">
    <location>
        <begin position="1688"/>
        <end position="1698"/>
    </location>
</feature>
<feature type="region of interest" description="Disordered" evidence="1">
    <location>
        <begin position="1914"/>
        <end position="1939"/>
    </location>
</feature>
<feature type="compositionally biased region" description="Pro residues" evidence="1">
    <location>
        <begin position="1570"/>
        <end position="1580"/>
    </location>
</feature>
<feature type="domain" description="DUF7507" evidence="5">
    <location>
        <begin position="2533"/>
        <end position="2638"/>
    </location>
</feature>
<dbReference type="InterPro" id="IPR057693">
    <property type="entry name" value="DUF7933"/>
</dbReference>
<feature type="domain" description="DUF7507" evidence="5">
    <location>
        <begin position="3005"/>
        <end position="3110"/>
    </location>
</feature>
<feature type="domain" description="DUF7507" evidence="5">
    <location>
        <begin position="1236"/>
        <end position="1340"/>
    </location>
</feature>
<feature type="region of interest" description="Disordered" evidence="1">
    <location>
        <begin position="2151"/>
        <end position="2177"/>
    </location>
</feature>
<feature type="domain" description="DUF7507" evidence="5">
    <location>
        <begin position="999"/>
        <end position="1104"/>
    </location>
</feature>
<dbReference type="Pfam" id="PF20674">
    <property type="entry name" value="SpaA_3"/>
    <property type="match status" value="1"/>
</dbReference>
<feature type="region of interest" description="Disordered" evidence="1">
    <location>
        <begin position="1326"/>
        <end position="1355"/>
    </location>
</feature>
<feature type="compositionally biased region" description="Pro residues" evidence="1">
    <location>
        <begin position="2750"/>
        <end position="2760"/>
    </location>
</feature>
<keyword evidence="2" id="KW-1133">Transmembrane helix</keyword>
<feature type="domain" description="DUF7507" evidence="5">
    <location>
        <begin position="881"/>
        <end position="986"/>
    </location>
</feature>
<keyword evidence="3" id="KW-0732">Signal</keyword>
<feature type="compositionally biased region" description="Pro residues" evidence="1">
    <location>
        <begin position="3104"/>
        <end position="3114"/>
    </location>
</feature>
<feature type="region of interest" description="Disordered" evidence="1">
    <location>
        <begin position="2389"/>
        <end position="2416"/>
    </location>
</feature>
<feature type="domain" description="DUF7507" evidence="5">
    <location>
        <begin position="2415"/>
        <end position="2520"/>
    </location>
</feature>
<dbReference type="InterPro" id="IPR047589">
    <property type="entry name" value="DUF11_rpt"/>
</dbReference>
<feature type="domain" description="DUF7507" evidence="5">
    <location>
        <begin position="2297"/>
        <end position="2402"/>
    </location>
</feature>
<dbReference type="PANTHER" id="PTHR34819">
    <property type="entry name" value="LARGE CYSTEINE-RICH PERIPLASMIC PROTEIN OMCB"/>
    <property type="match status" value="1"/>
</dbReference>
<feature type="compositionally biased region" description="Low complexity" evidence="1">
    <location>
        <begin position="1699"/>
        <end position="1708"/>
    </location>
</feature>
<feature type="region of interest" description="Disordered" evidence="1">
    <location>
        <begin position="737"/>
        <end position="766"/>
    </location>
</feature>
<evidence type="ECO:0000313" key="8">
    <source>
        <dbReference type="Proteomes" id="UP001448614"/>
    </source>
</evidence>
<evidence type="ECO:0000313" key="7">
    <source>
        <dbReference type="EMBL" id="MEO3940684.1"/>
    </source>
</evidence>
<feature type="compositionally biased region" description="Pro residues" evidence="1">
    <location>
        <begin position="2514"/>
        <end position="2524"/>
    </location>
</feature>
<feature type="compositionally biased region" description="Pro residues" evidence="1">
    <location>
        <begin position="2868"/>
        <end position="2878"/>
    </location>
</feature>
<feature type="domain" description="DUF7507" evidence="5">
    <location>
        <begin position="527"/>
        <end position="632"/>
    </location>
</feature>
<feature type="compositionally biased region" description="Pro residues" evidence="1">
    <location>
        <begin position="3340"/>
        <end position="3350"/>
    </location>
</feature>
<feature type="region of interest" description="Disordered" evidence="1">
    <location>
        <begin position="1800"/>
        <end position="1823"/>
    </location>
</feature>
<evidence type="ECO:0000259" key="5">
    <source>
        <dbReference type="Pfam" id="PF24346"/>
    </source>
</evidence>
<evidence type="ECO:0000259" key="6">
    <source>
        <dbReference type="Pfam" id="PF25564"/>
    </source>
</evidence>
<dbReference type="SMART" id="SM00710">
    <property type="entry name" value="PbH1"/>
    <property type="match status" value="20"/>
</dbReference>
<feature type="region of interest" description="Disordered" evidence="1">
    <location>
        <begin position="2976"/>
        <end position="3000"/>
    </location>
</feature>
<name>A0ABV0GQ93_PAENI</name>
<feature type="domain" description="DUF7507" evidence="5">
    <location>
        <begin position="2179"/>
        <end position="2284"/>
    </location>
</feature>
<dbReference type="InterPro" id="IPR048834">
    <property type="entry name" value="SpaA_pre-album"/>
</dbReference>
<dbReference type="PANTHER" id="PTHR34819:SF3">
    <property type="entry name" value="CELL SURFACE PROTEIN"/>
    <property type="match status" value="1"/>
</dbReference>
<feature type="region of interest" description="Disordered" evidence="1">
    <location>
        <begin position="2627"/>
        <end position="2648"/>
    </location>
</feature>
<feature type="domain" description="DUF7507" evidence="5">
    <location>
        <begin position="3123"/>
        <end position="3228"/>
    </location>
</feature>
<protein>
    <submittedName>
        <fullName evidence="7">DUF11 domain-containing protein</fullName>
    </submittedName>
</protein>
<feature type="compositionally biased region" description="Pro residues" evidence="1">
    <location>
        <begin position="1806"/>
        <end position="1816"/>
    </location>
</feature>
<feature type="region of interest" description="Disordered" evidence="1">
    <location>
        <begin position="2858"/>
        <end position="2880"/>
    </location>
</feature>
<feature type="compositionally biased region" description="Pro residues" evidence="1">
    <location>
        <begin position="1334"/>
        <end position="1344"/>
    </location>
</feature>
<feature type="region of interest" description="Disordered" evidence="1">
    <location>
        <begin position="1444"/>
        <end position="1466"/>
    </location>
</feature>
<feature type="compositionally biased region" description="Pro residues" evidence="1">
    <location>
        <begin position="2986"/>
        <end position="2996"/>
    </location>
</feature>
<evidence type="ECO:0000256" key="3">
    <source>
        <dbReference type="SAM" id="SignalP"/>
    </source>
</evidence>
<feature type="compositionally biased region" description="Pro residues" evidence="1">
    <location>
        <begin position="2396"/>
        <end position="2406"/>
    </location>
</feature>
<feature type="compositionally biased region" description="Pro residues" evidence="1">
    <location>
        <begin position="980"/>
        <end position="990"/>
    </location>
</feature>
<feature type="domain" description="DUF7507" evidence="5">
    <location>
        <begin position="1353"/>
        <end position="1458"/>
    </location>
</feature>
<feature type="compositionally biased region" description="Pro residues" evidence="1">
    <location>
        <begin position="2160"/>
        <end position="2170"/>
    </location>
</feature>
<comment type="caution">
    <text evidence="7">The sequence shown here is derived from an EMBL/GenBank/DDBJ whole genome shotgun (WGS) entry which is preliminary data.</text>
</comment>
<feature type="domain" description="DUF7507" evidence="5">
    <location>
        <begin position="1825"/>
        <end position="1930"/>
    </location>
</feature>
<feature type="compositionally biased region" description="Pro residues" evidence="1">
    <location>
        <begin position="744"/>
        <end position="754"/>
    </location>
</feature>
<feature type="transmembrane region" description="Helical" evidence="2">
    <location>
        <begin position="3490"/>
        <end position="3512"/>
    </location>
</feature>
<feature type="region of interest" description="Disordered" evidence="1">
    <location>
        <begin position="973"/>
        <end position="998"/>
    </location>
</feature>
<feature type="compositionally biased region" description="Pro residues" evidence="1">
    <location>
        <begin position="1924"/>
        <end position="1934"/>
    </location>
</feature>
<feature type="signal peptide" evidence="3">
    <location>
        <begin position="1"/>
        <end position="28"/>
    </location>
</feature>
<feature type="domain" description="DUF7507" evidence="5">
    <location>
        <begin position="2887"/>
        <end position="2992"/>
    </location>
</feature>
<feature type="region of interest" description="Disordered" evidence="1">
    <location>
        <begin position="1679"/>
        <end position="1709"/>
    </location>
</feature>
<feature type="domain" description="DUF7507" evidence="5">
    <location>
        <begin position="2651"/>
        <end position="2756"/>
    </location>
</feature>
<feature type="compositionally biased region" description="Pro residues" evidence="1">
    <location>
        <begin position="2632"/>
        <end position="2642"/>
    </location>
</feature>
<feature type="domain" description="DUF7507" evidence="5">
    <location>
        <begin position="3241"/>
        <end position="3346"/>
    </location>
</feature>
<sequence length="3520" mass="352417">MKHTRPQKLLAAVVATAIMSLGVGGALAPPALATVPGSPGIAQPGTPVYTEDFSNENASSGAISILNYTGGADAANETYFADTPYTPAGGQCDGWILNSSTPLPTSDAGCTNNQPDGWNQIRQMAAALGLAQGQTAAQSSTNQVLSEYTNSPTGRITPGVQFRTEGNTIPAIEGHYYAVSAYFAQVNCHSTHAKETFSLLINGTRQVLSTGLDPCGTNTTNGAITEITKLQSAAFQIPMGTSPSLGLELRNEATSGSGNDVAFDLPQIVDVTPQVDKSFTPSLIGPRGISKVTLTVTNTDDLMAKNDWFITDSLPAGVVIAGTPNIGGTCVQAAGTNPLVTTAVAGSNSFSVTGGDLALGMTSCTITVDVTAAAEGTYVNGPANIATNLNPPADATLVVKAPRLELTKALDATRLMDSDQFTTEIRTGSATGPVVSNTANATTTGAGSTVTAGTGTTGEYVADAGATYYLTESGTNLSGYSKVITCVDANGLQTGLPNGAVVDSAYSLVPVAGADISCVLTNTAVPAPELEFTKSADASDIQDPSVVGDQITYTFTSKNTGNVPLTGVTINDPLAGLSALTYTWPGTPGTLLPGETVTAMATYAITQADIDAGHVANLATTTGNPPTGPPVTPPPAGTDTPLTPAPAMEFTKSADASDIQDPSVVGDQITYTFTSKNTGNVSLTNVSINDPLAGLSALTYTWPGAAGTLLPGQTVTATATYAITQADINAGHVANTATTTGTPPTGPAVTPPPAGTDTPLTPAPAMEFSKSADASGIQDPSVVGDQITYTFTSKNTGNVPLTNVSITDPLAGLSALTYTWPGAAGTLLPGETVTATATYAITQADITAGHVANSATTTGTPPVGPPVTPPPGTTDTPLTSTPAMQFSKSADASAIQDPSVVGDQITYTFTSKNTGNVPLTNVSISDPLVGLSALTYTWPGTPGELLPGQTVTATATYAITQADIDAGHVANAATTTGTPPVGPPVTPPPGTTDTPLTSAPAMEFTKSADASDIQNPSVVGDQITYTFTSKNTGNVKLTGVVIDDPLAGLSALTYTWPGTPGELLPGQSVTATATYAITQADIDAGHVANVATTTGTPPTGPAVTPPPAGTDTPLTAGPAMELTKSADASAIQDPSVVGDQITYTFTSKNTGNVKLTGVVINDPLAGLSALTYTWPGTPGELLPGQSVTATATYAITQADIDAGHVANVATTTGTPPTGPAVTPPPAGTDTPLTPGPALEFSKSADASAIQDPSVVGDQITYTFTSKNTGNVKLTNVSITDPLAGLSALTYTWPGTPGELLPGQTVTATATYSITQADIDAGHVANAATTTGTPPVGPPVTPPPGTTDTPLTPAPAMEFSKSADASAVKDPSVVGDQITYTFTSKNTGNVKLTNVSITDPLAGLSALTYTWPGTPGELLPGQTVTATATYSITQADIDAGHVANAATTTGTPPVGPPVTPPPGTTDTPLTPAPAMEFTKTADASDIQDPSVVGDQITYTFTSKNTGNVKLTGVVINDPLPGLSALEYTWPGTPGELLPGQTVTATATYAITQADINAGHVANTATTVGTPPTGPAVTPPPAGTDTPLTPAPAMEFSKSADASGVQDPSVVGDRIVYTFTAKNSGNVTLTNVSITDPLAGLSALTYTWPGVAGTLLPGQTVTATATYAITQADIDAGHVANSATTTGTPPVGPPVTPPPGTTDTPLTPGPAMEFTKSSDASAIQNPAVVGDLITYSFTAKNSGNVTLTNVSITDPLAGLSALTYTWPGAAGTLLPGQTVTATATYAITQADIDAGHVANAATTTGTPPVGPPVTPPPGTTDTPLTPAPAMQFTKSADASAIQNPSVAGDLITYTFTAKNSGNVKLTGVVINDPLAGLSALTYTWPGTPGELLPGQSVTATATYAITQADIDAGHVANSATTTGTPPTGPPVTPPPGTTDTPLTPAPAMEFTKSADASAVKDPSQVGDVITYTFSAKNTGNVKLTNVSIADPLAGLSALAYTWPGTPGELLPGQTVTATATYAITQADIDAGHVANVATTTGTPPVGPPVTPPPGTTDTPLTPAPAMQFSKSADASAIQDPSVVGDQITYTFTAKNTGNVKLTNVSITDPLAGLSALAYTWPGTPGELQAGQTVTATATYAITQADIDAGHVANSATTTGTPPTGPPVTPPPGTTDTPLTPAPAMEFSKSADASAVQDPSKVGDVITYTFTSKNTGNVKLTGVVINDPLAGLSALEYTWPGTPGELLPGQTVTATATYAVTQADIDAGHVANAATTTGTPPVGPPVTPPPGTTDTPLTPAPAMEFSKSADASAVQDPSKVGDVITYTFSAKNTGNVKLTGVVITDPLAGLSALTYTWPGTPGELQAGQTVTATATYAITQADINAGHVANSATTTGTPPVGPPVTPPPGTTDTPLTPAPAMEFTKTADASGVQDPSVVGDRIVYTFTAKNTGNVTLTNVSITDPLAGLSALAYTWPGTPGELLPGQTVTASASYGITQADIDAGHVANSATTTGTPPVGPPVTPPPGTTDTPLTPAPAMEFTKSSDASAIQKPAVVGDQITYTFTAKNSGNVTLKNVTIDDPLAGLSALAYTWPGTPGELQPGQTVTATATYAITQADINAGHVVNAATTTGTPPVGPPVTPPPGTTDTPLTPAPAMQFTKTADASAVQDPSVAGDKITYTFTAKNTGNVNLTNVSITDPLAGLSALEYVWPGTPGELLPGQSVTATATYAITQADIDAGHVANAATTTGTPPTGPPVTPPPGTTDTPLTPKPAMEFSKSADDSAVQDPSKVGDVITYAFSAKNTGNVTLKNVTITDPLAGLSALTYTWPGTPGELLPGQTVTASATYAITQADIDAGHVANSATTTGTPPTGPPVTPPPGTTDTPLTPAPAMEFTKSADASAVKDPSKAGDVITYTFSAKNTGNVTLTNVSITDPLAGLSALTYTWPGAAGTLLPGQTVTASATYAITQADIDAGHVANSATTTGTPPTGPPVTPPPGTTDTPLTPAPAMEFTKSADASAVHDPSVAGDLITYTFTAKNTGNVTLKNVSISDPLAGLSALAYNWPGTPGELLPGQTVTATATYAITVADIDAGHVANSATTTGTPPVGPPVTPPPGTTDTPLTPAPAMEFTKSADVSAVQNPTVAGDKITYNFTAKNTGNVTLTNVSITDPLAGLSALTYTWPGAAGTLLPGETVKATATYAITQADIDAGHVANSATTTGTPPVGPPVTPPPGETDTPLTPAPAMEFSKTAVAPATDGPSKVGDVITYNFTAKNTGNVKLTNVSITDPLAGLSALTYTWPGTPGELLPGQTVTATATYAITQADINAGHVANSATTTGTPPTGPPVTPPPGETDTPLTPSAGLEFTKTADASAVGDPTQVGDVITYTFTARNTGNVPLTDVSINDPMPGLSALAYTWPGVAGTLLPGETVTATATYAITQADINAGEVANTATATGTPPTGPPVTTPPASAVVTFPPVVPSQPSGPLANTGAVLTVLPISLLVVGAGLFLFLVGRRKRSEA</sequence>
<evidence type="ECO:0000256" key="2">
    <source>
        <dbReference type="SAM" id="Phobius"/>
    </source>
</evidence>
<dbReference type="InterPro" id="IPR055354">
    <property type="entry name" value="DUF7507"/>
</dbReference>
<organism evidence="7 8">
    <name type="scientific">Paenarthrobacter nicotinovorans</name>
    <name type="common">Arthrobacter nicotinovorans</name>
    <dbReference type="NCBI Taxonomy" id="29320"/>
    <lineage>
        <taxon>Bacteria</taxon>
        <taxon>Bacillati</taxon>
        <taxon>Actinomycetota</taxon>
        <taxon>Actinomycetes</taxon>
        <taxon>Micrococcales</taxon>
        <taxon>Micrococcaceae</taxon>
        <taxon>Paenarthrobacter</taxon>
    </lineage>
</organism>
<feature type="domain" description="DUF7507" evidence="5">
    <location>
        <begin position="763"/>
        <end position="868"/>
    </location>
</feature>
<feature type="region of interest" description="Disordered" evidence="1">
    <location>
        <begin position="3330"/>
        <end position="3361"/>
    </location>
</feature>
<dbReference type="EMBL" id="JBBMFV010000004">
    <property type="protein sequence ID" value="MEO3940684.1"/>
    <property type="molecule type" value="Genomic_DNA"/>
</dbReference>
<feature type="compositionally biased region" description="Pro residues" evidence="1">
    <location>
        <begin position="1452"/>
        <end position="1462"/>
    </location>
</feature>
<dbReference type="Pfam" id="PF25564">
    <property type="entry name" value="DUF7933"/>
    <property type="match status" value="1"/>
</dbReference>
<dbReference type="Proteomes" id="UP001448614">
    <property type="component" value="Unassembled WGS sequence"/>
</dbReference>
<reference evidence="7 8" key="1">
    <citation type="journal article" date="2024" name="Appl. Microbiol. Biotechnol.">
        <title>Biosynthetic gene clusters with biotechnological applications in novel Antarctic isolates from Actinomycetota.</title>
        <authorList>
            <person name="Bruna P."/>
            <person name="Nunez-Montero K."/>
            <person name="Contreras M.J."/>
            <person name="Leal K."/>
            <person name="Garcia M."/>
            <person name="Abanto M."/>
            <person name="Barrientos L."/>
        </authorList>
    </citation>
    <scope>NUCLEOTIDE SEQUENCE [LARGE SCALE GENOMIC DNA]</scope>
    <source>
        <strain evidence="7 8">Se16.17</strain>
    </source>
</reference>
<feature type="domain" description="DUF7507" evidence="5">
    <location>
        <begin position="645"/>
        <end position="750"/>
    </location>
</feature>
<feature type="region of interest" description="Disordered" evidence="1">
    <location>
        <begin position="1566"/>
        <end position="1603"/>
    </location>
</feature>
<proteinExistence type="predicted"/>
<feature type="domain" description="DUF7507" evidence="5">
    <location>
        <begin position="1708"/>
        <end position="1812"/>
    </location>
</feature>
<feature type="region of interest" description="Disordered" evidence="1">
    <location>
        <begin position="2504"/>
        <end position="2529"/>
    </location>
</feature>
<feature type="region of interest" description="Disordered" evidence="1">
    <location>
        <begin position="3213"/>
        <end position="3241"/>
    </location>
</feature>
<feature type="domain" description="DUF7507" evidence="5">
    <location>
        <begin position="1589"/>
        <end position="1694"/>
    </location>
</feature>
<feature type="domain" description="DUF7507" evidence="5">
    <location>
        <begin position="1943"/>
        <end position="2048"/>
    </location>
</feature>
<gene>
    <name evidence="7" type="ORF">V3C41_06330</name>
</gene>
<feature type="compositionally biased region" description="Pro residues" evidence="1">
    <location>
        <begin position="3222"/>
        <end position="3232"/>
    </location>
</feature>
<feature type="domain" description="DUF7507" evidence="5">
    <location>
        <begin position="3361"/>
        <end position="3465"/>
    </location>
</feature>
<evidence type="ECO:0000256" key="1">
    <source>
        <dbReference type="SAM" id="MobiDB-lite"/>
    </source>
</evidence>
<feature type="domain" description="DUF7507" evidence="5">
    <location>
        <begin position="1471"/>
        <end position="1576"/>
    </location>
</feature>
<keyword evidence="2" id="KW-0472">Membrane</keyword>
<feature type="region of interest" description="Disordered" evidence="1">
    <location>
        <begin position="853"/>
        <end position="880"/>
    </location>
</feature>
<feature type="compositionally biased region" description="Low complexity" evidence="1">
    <location>
        <begin position="2407"/>
        <end position="2416"/>
    </location>
</feature>
<feature type="region of interest" description="Disordered" evidence="1">
    <location>
        <begin position="2741"/>
        <end position="2785"/>
    </location>
</feature>
<evidence type="ECO:0000259" key="4">
    <source>
        <dbReference type="Pfam" id="PF20674"/>
    </source>
</evidence>
<feature type="compositionally biased region" description="Low complexity" evidence="1">
    <location>
        <begin position="2761"/>
        <end position="2770"/>
    </location>
</feature>
<dbReference type="InterPro" id="IPR006626">
    <property type="entry name" value="PbH1"/>
</dbReference>
<feature type="domain" description="DUF7933" evidence="6">
    <location>
        <begin position="273"/>
        <end position="399"/>
    </location>
</feature>
<keyword evidence="2" id="KW-0812">Transmembrane</keyword>
<feature type="domain" description="DUF7507" evidence="5">
    <location>
        <begin position="2061"/>
        <end position="2166"/>
    </location>
</feature>
<keyword evidence="8" id="KW-1185">Reference proteome</keyword>
<feature type="domain" description="SpaA-like prealbumin fold" evidence="4">
    <location>
        <begin position="404"/>
        <end position="524"/>
    </location>
</feature>
<dbReference type="NCBIfam" id="TIGR01451">
    <property type="entry name" value="B_ant_repeat"/>
    <property type="match status" value="25"/>
</dbReference>
<feature type="chain" id="PRO_5046356548" evidence="3">
    <location>
        <begin position="29"/>
        <end position="3520"/>
    </location>
</feature>
<dbReference type="Pfam" id="PF24346">
    <property type="entry name" value="DUF7507"/>
    <property type="match status" value="25"/>
</dbReference>
<feature type="compositionally biased region" description="Low complexity" evidence="1">
    <location>
        <begin position="1345"/>
        <end position="1355"/>
    </location>
</feature>
<feature type="domain" description="DUF7507" evidence="5">
    <location>
        <begin position="1118"/>
        <end position="1222"/>
    </location>
</feature>
<dbReference type="InterPro" id="IPR051172">
    <property type="entry name" value="Chlamydia_OmcB"/>
</dbReference>
<feature type="compositionally biased region" description="Pro residues" evidence="1">
    <location>
        <begin position="862"/>
        <end position="872"/>
    </location>
</feature>
<feature type="region of interest" description="Disordered" evidence="1">
    <location>
        <begin position="3096"/>
        <end position="3115"/>
    </location>
</feature>
<accession>A0ABV0GQ93</accession>
<feature type="domain" description="DUF7507" evidence="5">
    <location>
        <begin position="2769"/>
        <end position="2874"/>
    </location>
</feature>